<protein>
    <submittedName>
        <fullName evidence="2">Uncharacterized protein</fullName>
    </submittedName>
</protein>
<proteinExistence type="predicted"/>
<sequence length="60" mass="6577">MEVAEVARIGRIRIADQLEGQQPMKPADLAPQVGPEVGRLSKPRDQAQKSALRCLPAEQQ</sequence>
<gene>
    <name evidence="2" type="ORF">SAMN05444007_11430</name>
</gene>
<evidence type="ECO:0000313" key="3">
    <source>
        <dbReference type="Proteomes" id="UP000199379"/>
    </source>
</evidence>
<dbReference type="Proteomes" id="UP000199379">
    <property type="component" value="Unassembled WGS sequence"/>
</dbReference>
<keyword evidence="3" id="KW-1185">Reference proteome</keyword>
<accession>A0A1H7DWM6</accession>
<evidence type="ECO:0000313" key="2">
    <source>
        <dbReference type="EMBL" id="SEK05227.1"/>
    </source>
</evidence>
<feature type="region of interest" description="Disordered" evidence="1">
    <location>
        <begin position="17"/>
        <end position="60"/>
    </location>
</feature>
<dbReference type="AlphaFoldDB" id="A0A1H7DWM6"/>
<organism evidence="2 3">
    <name type="scientific">Cribrihabitans marinus</name>
    <dbReference type="NCBI Taxonomy" id="1227549"/>
    <lineage>
        <taxon>Bacteria</taxon>
        <taxon>Pseudomonadati</taxon>
        <taxon>Pseudomonadota</taxon>
        <taxon>Alphaproteobacteria</taxon>
        <taxon>Rhodobacterales</taxon>
        <taxon>Paracoccaceae</taxon>
        <taxon>Cribrihabitans</taxon>
    </lineage>
</organism>
<name>A0A1H7DWM6_9RHOB</name>
<reference evidence="2 3" key="1">
    <citation type="submission" date="2016-10" db="EMBL/GenBank/DDBJ databases">
        <authorList>
            <person name="de Groot N.N."/>
        </authorList>
    </citation>
    <scope>NUCLEOTIDE SEQUENCE [LARGE SCALE GENOMIC DNA]</scope>
    <source>
        <strain evidence="2 3">DSM 29340</strain>
    </source>
</reference>
<dbReference type="EMBL" id="FNYD01000014">
    <property type="protein sequence ID" value="SEK05227.1"/>
    <property type="molecule type" value="Genomic_DNA"/>
</dbReference>
<evidence type="ECO:0000256" key="1">
    <source>
        <dbReference type="SAM" id="MobiDB-lite"/>
    </source>
</evidence>